<comment type="subcellular location">
    <subcellularLocation>
        <location evidence="5">Cell membrane</location>
        <topology evidence="5">Multi-pass membrane protein</topology>
    </subcellularLocation>
    <subcellularLocation>
        <location evidence="1">Endomembrane system</location>
        <topology evidence="1">Multi-pass membrane protein</topology>
    </subcellularLocation>
    <subcellularLocation>
        <location evidence="6">Membrane</location>
        <topology evidence="6">Multi-pass membrane protein</topology>
    </subcellularLocation>
</comment>
<feature type="transmembrane region" description="Helical" evidence="5">
    <location>
        <begin position="201"/>
        <end position="227"/>
    </location>
</feature>
<dbReference type="NCBIfam" id="NF004442">
    <property type="entry name" value="PRK05777.1-5"/>
    <property type="match status" value="1"/>
</dbReference>
<feature type="transmembrane region" description="Helical" evidence="5">
    <location>
        <begin position="446"/>
        <end position="463"/>
    </location>
</feature>
<dbReference type="Pfam" id="PF00361">
    <property type="entry name" value="Proton_antipo_M"/>
    <property type="match status" value="1"/>
</dbReference>
<dbReference type="InterPro" id="IPR010096">
    <property type="entry name" value="NADH-Q_OxRdtase_suN/2"/>
</dbReference>
<evidence type="ECO:0000259" key="7">
    <source>
        <dbReference type="Pfam" id="PF00361"/>
    </source>
</evidence>
<evidence type="ECO:0000313" key="9">
    <source>
        <dbReference type="Proteomes" id="UP001239782"/>
    </source>
</evidence>
<keyword evidence="4 5" id="KW-0472">Membrane</keyword>
<dbReference type="HAMAP" id="MF_00445">
    <property type="entry name" value="NDH1_NuoN_1"/>
    <property type="match status" value="1"/>
</dbReference>
<dbReference type="GO" id="GO:0042773">
    <property type="term" value="P:ATP synthesis coupled electron transport"/>
    <property type="evidence" value="ECO:0007669"/>
    <property type="project" value="InterPro"/>
</dbReference>
<proteinExistence type="inferred from homology"/>
<dbReference type="GO" id="GO:0050136">
    <property type="term" value="F:NADH dehydrogenase (quinone) (non-electrogenic) activity"/>
    <property type="evidence" value="ECO:0007669"/>
    <property type="project" value="UniProtKB-UniRule"/>
</dbReference>
<organism evidence="8 9">
    <name type="scientific">Pleionea litopenaei</name>
    <dbReference type="NCBI Taxonomy" id="3070815"/>
    <lineage>
        <taxon>Bacteria</taxon>
        <taxon>Pseudomonadati</taxon>
        <taxon>Pseudomonadota</taxon>
        <taxon>Gammaproteobacteria</taxon>
        <taxon>Oceanospirillales</taxon>
        <taxon>Pleioneaceae</taxon>
        <taxon>Pleionea</taxon>
    </lineage>
</organism>
<comment type="function">
    <text evidence="5">NDH-1 shuttles electrons from NADH, via FMN and iron-sulfur (Fe-S) centers, to quinones in the respiratory chain. The immediate electron acceptor for the enzyme in this species is believed to be ubiquinone. Couples the redox reaction to proton translocation (for every two electrons transferred, four hydrogen ions are translocated across the cytoplasmic membrane), and thus conserves the redox energy in a proton gradient.</text>
</comment>
<dbReference type="EMBL" id="CP133548">
    <property type="protein sequence ID" value="WMS86524.1"/>
    <property type="molecule type" value="Genomic_DNA"/>
</dbReference>
<dbReference type="PRINTS" id="PR01434">
    <property type="entry name" value="NADHDHGNASE5"/>
</dbReference>
<feature type="transmembrane region" description="Helical" evidence="5">
    <location>
        <begin position="327"/>
        <end position="347"/>
    </location>
</feature>
<evidence type="ECO:0000256" key="1">
    <source>
        <dbReference type="ARBA" id="ARBA00004127"/>
    </source>
</evidence>
<evidence type="ECO:0000256" key="4">
    <source>
        <dbReference type="ARBA" id="ARBA00023136"/>
    </source>
</evidence>
<dbReference type="RefSeq" id="WP_309201669.1">
    <property type="nucleotide sequence ID" value="NZ_CP133548.1"/>
</dbReference>
<keyword evidence="5" id="KW-0830">Ubiquinone</keyword>
<dbReference type="GO" id="GO:0008137">
    <property type="term" value="F:NADH dehydrogenase (ubiquinone) activity"/>
    <property type="evidence" value="ECO:0007669"/>
    <property type="project" value="InterPro"/>
</dbReference>
<keyword evidence="3 5" id="KW-1133">Transmembrane helix</keyword>
<feature type="transmembrane region" description="Helical" evidence="5">
    <location>
        <begin position="239"/>
        <end position="260"/>
    </location>
</feature>
<keyword evidence="5" id="KW-0813">Transport</keyword>
<feature type="transmembrane region" description="Helical" evidence="5">
    <location>
        <begin position="298"/>
        <end position="315"/>
    </location>
</feature>
<feature type="transmembrane region" description="Helical" evidence="5">
    <location>
        <begin position="407"/>
        <end position="425"/>
    </location>
</feature>
<evidence type="ECO:0000256" key="3">
    <source>
        <dbReference type="ARBA" id="ARBA00022989"/>
    </source>
</evidence>
<evidence type="ECO:0000256" key="2">
    <source>
        <dbReference type="ARBA" id="ARBA00022692"/>
    </source>
</evidence>
<dbReference type="PANTHER" id="PTHR22773">
    <property type="entry name" value="NADH DEHYDROGENASE"/>
    <property type="match status" value="1"/>
</dbReference>
<dbReference type="EC" id="7.1.1.-" evidence="5"/>
<keyword evidence="5" id="KW-0520">NAD</keyword>
<comment type="subunit">
    <text evidence="5">NDH-1 is composed of 14 different subunits. Subunits NuoA, H, J, K, L, M, N constitute the membrane sector of the complex.</text>
</comment>
<keyword evidence="5" id="KW-1278">Translocase</keyword>
<feature type="transmembrane region" description="Helical" evidence="5">
    <location>
        <begin position="6"/>
        <end position="24"/>
    </location>
</feature>
<accession>A0AA51RS75</accession>
<feature type="transmembrane region" description="Helical" evidence="5">
    <location>
        <begin position="76"/>
        <end position="94"/>
    </location>
</feature>
<feature type="domain" description="NADH:quinone oxidoreductase/Mrp antiporter transmembrane" evidence="7">
    <location>
        <begin position="123"/>
        <end position="417"/>
    </location>
</feature>
<protein>
    <recommendedName>
        <fullName evidence="5">NADH-quinone oxidoreductase subunit N</fullName>
        <ecNumber evidence="5">7.1.1.-</ecNumber>
    </recommendedName>
    <alternativeName>
        <fullName evidence="5">NADH dehydrogenase I subunit N</fullName>
    </alternativeName>
    <alternativeName>
        <fullName evidence="5">NDH-1 subunit N</fullName>
    </alternativeName>
</protein>
<dbReference type="InterPro" id="IPR001750">
    <property type="entry name" value="ND/Mrp_TM"/>
</dbReference>
<evidence type="ECO:0000256" key="5">
    <source>
        <dbReference type="HAMAP-Rule" id="MF_00445"/>
    </source>
</evidence>
<comment type="catalytic activity">
    <reaction evidence="5">
        <text>a quinone + NADH + 5 H(+)(in) = a quinol + NAD(+) + 4 H(+)(out)</text>
        <dbReference type="Rhea" id="RHEA:57888"/>
        <dbReference type="ChEBI" id="CHEBI:15378"/>
        <dbReference type="ChEBI" id="CHEBI:24646"/>
        <dbReference type="ChEBI" id="CHEBI:57540"/>
        <dbReference type="ChEBI" id="CHEBI:57945"/>
        <dbReference type="ChEBI" id="CHEBI:132124"/>
    </reaction>
</comment>
<keyword evidence="9" id="KW-1185">Reference proteome</keyword>
<dbReference type="Proteomes" id="UP001239782">
    <property type="component" value="Chromosome"/>
</dbReference>
<comment type="similarity">
    <text evidence="5">Belongs to the complex I subunit 2 family.</text>
</comment>
<feature type="transmembrane region" description="Helical" evidence="5">
    <location>
        <begin position="158"/>
        <end position="181"/>
    </location>
</feature>
<dbReference type="GO" id="GO:0048038">
    <property type="term" value="F:quinone binding"/>
    <property type="evidence" value="ECO:0007669"/>
    <property type="project" value="UniProtKB-KW"/>
</dbReference>
<reference evidence="8 9" key="1">
    <citation type="submission" date="2023-08" db="EMBL/GenBank/DDBJ databases">
        <title>Pleionea litopenaei sp. nov., isolated from stomach of juvenile Litopenaeus vannamei.</title>
        <authorList>
            <person name="Rho A.M."/>
            <person name="Hwang C.Y."/>
        </authorList>
    </citation>
    <scope>NUCLEOTIDE SEQUENCE [LARGE SCALE GENOMIC DNA]</scope>
    <source>
        <strain evidence="8 9">HL-JVS1</strain>
    </source>
</reference>
<feature type="transmembrane region" description="Helical" evidence="5">
    <location>
        <begin position="368"/>
        <end position="387"/>
    </location>
</feature>
<dbReference type="NCBIfam" id="TIGR01770">
    <property type="entry name" value="NDH_I_N"/>
    <property type="match status" value="1"/>
</dbReference>
<dbReference type="GO" id="GO:0012505">
    <property type="term" value="C:endomembrane system"/>
    <property type="evidence" value="ECO:0007669"/>
    <property type="project" value="UniProtKB-SubCell"/>
</dbReference>
<dbReference type="AlphaFoldDB" id="A0AA51RS75"/>
<feature type="transmembrane region" description="Helical" evidence="5">
    <location>
        <begin position="272"/>
        <end position="291"/>
    </location>
</feature>
<feature type="transmembrane region" description="Helical" evidence="5">
    <location>
        <begin position="106"/>
        <end position="123"/>
    </location>
</feature>
<keyword evidence="8" id="KW-0560">Oxidoreductase</keyword>
<dbReference type="KEGG" id="plei:Q9312_14985"/>
<gene>
    <name evidence="5 8" type="primary">nuoN</name>
    <name evidence="8" type="ORF">Q9312_14985</name>
</gene>
<evidence type="ECO:0000313" key="8">
    <source>
        <dbReference type="EMBL" id="WMS86524.1"/>
    </source>
</evidence>
<keyword evidence="2 5" id="KW-0812">Transmembrane</keyword>
<evidence type="ECO:0000256" key="6">
    <source>
        <dbReference type="RuleBase" id="RU000320"/>
    </source>
</evidence>
<keyword evidence="5" id="KW-0874">Quinone</keyword>
<dbReference type="GO" id="GO:0005886">
    <property type="term" value="C:plasma membrane"/>
    <property type="evidence" value="ECO:0007669"/>
    <property type="project" value="UniProtKB-SubCell"/>
</dbReference>
<name>A0AA51RS75_9GAMM</name>
<sequence length="478" mass="53230">MSDMTLLPMLPEIFILSLGCLVIFTDLYSKDREKQACYLLTQIGFVAIILYILGHLPSEKTIYYSGTFVLDPLSQILKVSLLVITAVALLYGRVFMRNRRFLKGEYYGLAIFSLLGMMVMVSANHFLTLYLGLELLSLPMYAMIAMERNSKLGVEAAVKYFVTGAIASGFLLYGLSFLYGITGELSLDLIHSSSLHNSDSVILSQFALIFVIAAIAFKFGLVPFHMWLPDVYHGAPPSVTAFLASAPKIAAFGFTIRLLLDGMEMSAAIWQPLLLTAAVLSIGFGNIVAISQANFKRMLAYSGIAHMGYMTLGLYSGEYGGYSAAMFYILVYALMAVAAFGLIVFLSRIGYEYETLDDLKGLGRKNPWYALMFSFVMISMAGLPPFIGFWPKLEIFRSLIAAQHWQIAIYAVVFSLIGLFYYLRVIKVVYFDDAEQNFNFLPSRSIRFAITFNCTALLVLGLIPDSIYQFCLKAFGIQ</sequence>
<keyword evidence="5" id="KW-1003">Cell membrane</keyword>
<feature type="transmembrane region" description="Helical" evidence="5">
    <location>
        <begin position="129"/>
        <end position="146"/>
    </location>
</feature>
<feature type="transmembrane region" description="Helical" evidence="5">
    <location>
        <begin position="36"/>
        <end position="56"/>
    </location>
</feature>